<dbReference type="GO" id="GO:0048513">
    <property type="term" value="P:animal organ development"/>
    <property type="evidence" value="ECO:0007669"/>
    <property type="project" value="TreeGrafter"/>
</dbReference>
<dbReference type="AlphaFoldDB" id="A0A6G0HY71"/>
<evidence type="ECO:0000256" key="10">
    <source>
        <dbReference type="ARBA" id="ARBA00023157"/>
    </source>
</evidence>
<gene>
    <name evidence="13" type="ORF">D5F01_LYC17364</name>
</gene>
<evidence type="ECO:0000256" key="4">
    <source>
        <dbReference type="ARBA" id="ARBA00022525"/>
    </source>
</evidence>
<keyword evidence="3" id="KW-1003">Cell membrane</keyword>
<sequence>MEQRMNLGSSSWYKFNGLDCILSSAESGDTYQRQVLSIFSIASGICLLGVACMALYRRNKRHREKLQAHFSDSRSLRDCSVNASGLMSKSTPRTSVQPSTPKELQFPWIGRASKGKRFRSSSLSLSPAQQRRENTYFRTPPISRGKHKLTTNLIDGSRASGHVYKHLQEDESTDIESIKRCDSASGRVGALLSRTSLSHFVARKGWTEVPCTRLDKATTFLPPSLRTQSVPIIPSLQACDLEARNAEMSDRNQGGLLKWHPVVVGKRALPINNSPSPPCETVALASGVMPGSVSPPAATNVPPRSEKNLSRAQTSSSIEITVELAQELKQKSISRPVKISGSQSDIQRSGTNTLQAGTVQESDGRSVQYPARVLHTGSGTRGLKAAGQREAQGQCQGQTSLVYGGANCSLATKGPSCRGNGNAYAKPSAS</sequence>
<organism evidence="13 14">
    <name type="scientific">Larimichthys crocea</name>
    <name type="common">Large yellow croaker</name>
    <name type="synonym">Pseudosciaena crocea</name>
    <dbReference type="NCBI Taxonomy" id="215358"/>
    <lineage>
        <taxon>Eukaryota</taxon>
        <taxon>Metazoa</taxon>
        <taxon>Chordata</taxon>
        <taxon>Craniata</taxon>
        <taxon>Vertebrata</taxon>
        <taxon>Euteleostomi</taxon>
        <taxon>Actinopterygii</taxon>
        <taxon>Neopterygii</taxon>
        <taxon>Teleostei</taxon>
        <taxon>Neoteleostei</taxon>
        <taxon>Acanthomorphata</taxon>
        <taxon>Eupercaria</taxon>
        <taxon>Sciaenidae</taxon>
        <taxon>Larimichthys</taxon>
    </lineage>
</organism>
<keyword evidence="14" id="KW-1185">Reference proteome</keyword>
<dbReference type="GO" id="GO:0035556">
    <property type="term" value="P:intracellular signal transduction"/>
    <property type="evidence" value="ECO:0007669"/>
    <property type="project" value="TreeGrafter"/>
</dbReference>
<feature type="region of interest" description="Disordered" evidence="11">
    <location>
        <begin position="335"/>
        <end position="365"/>
    </location>
</feature>
<evidence type="ECO:0000256" key="11">
    <source>
        <dbReference type="SAM" id="MobiDB-lite"/>
    </source>
</evidence>
<proteinExistence type="predicted"/>
<accession>A0A6G0HY71</accession>
<feature type="transmembrane region" description="Helical" evidence="12">
    <location>
        <begin position="35"/>
        <end position="56"/>
    </location>
</feature>
<keyword evidence="10" id="KW-1015">Disulfide bond</keyword>
<comment type="caution">
    <text evidence="13">The sequence shown here is derived from an EMBL/GenBank/DDBJ whole genome shotgun (WGS) entry which is preliminary data.</text>
</comment>
<evidence type="ECO:0000256" key="9">
    <source>
        <dbReference type="ARBA" id="ARBA00023136"/>
    </source>
</evidence>
<comment type="subcellular location">
    <subcellularLocation>
        <location evidence="1">Cell membrane</location>
        <topology evidence="1">Single-pass type I membrane protein</topology>
    </subcellularLocation>
    <subcellularLocation>
        <location evidence="2">Secreted</location>
    </subcellularLocation>
</comment>
<evidence type="ECO:0000256" key="8">
    <source>
        <dbReference type="ARBA" id="ARBA00023030"/>
    </source>
</evidence>
<dbReference type="GO" id="GO:0005886">
    <property type="term" value="C:plasma membrane"/>
    <property type="evidence" value="ECO:0007669"/>
    <property type="project" value="UniProtKB-SubCell"/>
</dbReference>
<evidence type="ECO:0000256" key="2">
    <source>
        <dbReference type="ARBA" id="ARBA00004613"/>
    </source>
</evidence>
<reference evidence="13 14" key="1">
    <citation type="submission" date="2019-07" db="EMBL/GenBank/DDBJ databases">
        <title>Chromosome genome assembly for large yellow croaker.</title>
        <authorList>
            <person name="Xiao S."/>
        </authorList>
    </citation>
    <scope>NUCLEOTIDE SEQUENCE [LARGE SCALE GENOMIC DNA]</scope>
    <source>
        <strain evidence="13">JMULYC20181020</strain>
        <tissue evidence="13">Muscle</tissue>
    </source>
</reference>
<dbReference type="Proteomes" id="UP000424527">
    <property type="component" value="Unassembled WGS sequence"/>
</dbReference>
<dbReference type="PANTHER" id="PTHR11100">
    <property type="entry name" value="HEREGULIN-NEUREGULIN FAMILY MEMBER"/>
    <property type="match status" value="1"/>
</dbReference>
<feature type="compositionally biased region" description="Polar residues" evidence="11">
    <location>
        <begin position="340"/>
        <end position="361"/>
    </location>
</feature>
<dbReference type="GO" id="GO:0005615">
    <property type="term" value="C:extracellular space"/>
    <property type="evidence" value="ECO:0007669"/>
    <property type="project" value="TreeGrafter"/>
</dbReference>
<keyword evidence="6 12" id="KW-0812">Transmembrane</keyword>
<evidence type="ECO:0000256" key="3">
    <source>
        <dbReference type="ARBA" id="ARBA00022475"/>
    </source>
</evidence>
<protein>
    <submittedName>
        <fullName evidence="13">Uncharacterized protein</fullName>
    </submittedName>
</protein>
<dbReference type="InterPro" id="IPR040180">
    <property type="entry name" value="Neuregulin"/>
</dbReference>
<keyword evidence="9 12" id="KW-0472">Membrane</keyword>
<dbReference type="GO" id="GO:0007399">
    <property type="term" value="P:nervous system development"/>
    <property type="evidence" value="ECO:0007669"/>
    <property type="project" value="InterPro"/>
</dbReference>
<name>A0A6G0HY71_LARCR</name>
<evidence type="ECO:0000256" key="6">
    <source>
        <dbReference type="ARBA" id="ARBA00022692"/>
    </source>
</evidence>
<dbReference type="GO" id="GO:0045499">
    <property type="term" value="F:chemorepellent activity"/>
    <property type="evidence" value="ECO:0007669"/>
    <property type="project" value="TreeGrafter"/>
</dbReference>
<evidence type="ECO:0000313" key="13">
    <source>
        <dbReference type="EMBL" id="KAE8284037.1"/>
    </source>
</evidence>
<keyword evidence="7 12" id="KW-1133">Transmembrane helix</keyword>
<evidence type="ECO:0000256" key="7">
    <source>
        <dbReference type="ARBA" id="ARBA00022989"/>
    </source>
</evidence>
<keyword evidence="8" id="KW-0339">Growth factor</keyword>
<evidence type="ECO:0000256" key="5">
    <source>
        <dbReference type="ARBA" id="ARBA00022536"/>
    </source>
</evidence>
<dbReference type="PANTHER" id="PTHR11100:SF28">
    <property type="entry name" value="NEUREGULIN 3B"/>
    <property type="match status" value="1"/>
</dbReference>
<dbReference type="EMBL" id="REGW02000017">
    <property type="protein sequence ID" value="KAE8284037.1"/>
    <property type="molecule type" value="Genomic_DNA"/>
</dbReference>
<feature type="region of interest" description="Disordered" evidence="11">
    <location>
        <begin position="292"/>
        <end position="315"/>
    </location>
</feature>
<evidence type="ECO:0000313" key="14">
    <source>
        <dbReference type="Proteomes" id="UP000424527"/>
    </source>
</evidence>
<evidence type="ECO:0000256" key="1">
    <source>
        <dbReference type="ARBA" id="ARBA00004251"/>
    </source>
</evidence>
<evidence type="ECO:0000256" key="12">
    <source>
        <dbReference type="SAM" id="Phobius"/>
    </source>
</evidence>
<keyword evidence="5" id="KW-0245">EGF-like domain</keyword>
<dbReference type="GO" id="GO:0008083">
    <property type="term" value="F:growth factor activity"/>
    <property type="evidence" value="ECO:0007669"/>
    <property type="project" value="UniProtKB-KW"/>
</dbReference>
<keyword evidence="4" id="KW-0964">Secreted</keyword>